<evidence type="ECO:0000256" key="1">
    <source>
        <dbReference type="SAM" id="MobiDB-lite"/>
    </source>
</evidence>
<sequence>MSTPWTSKWRLRDWAFCFLASTFPLDNEPNKYFPSTPPPPMPITNFVFDTKSIASKGKENSKKMSRQRKHSSPQAKDVVETKTTAAADDSSWPQFEDEDYIVFCFKENGALDVIKNGNNSETSHSIDLVSTSSRPVSRKVLL</sequence>
<name>A0ABP0XVM3_9ROSI</name>
<dbReference type="EMBL" id="OZ021744">
    <property type="protein sequence ID" value="CAK9312204.1"/>
    <property type="molecule type" value="Genomic_DNA"/>
</dbReference>
<dbReference type="Proteomes" id="UP001642487">
    <property type="component" value="Chromosome 10"/>
</dbReference>
<organism evidence="2 3">
    <name type="scientific">Citrullus colocynthis</name>
    <name type="common">colocynth</name>
    <dbReference type="NCBI Taxonomy" id="252529"/>
    <lineage>
        <taxon>Eukaryota</taxon>
        <taxon>Viridiplantae</taxon>
        <taxon>Streptophyta</taxon>
        <taxon>Embryophyta</taxon>
        <taxon>Tracheophyta</taxon>
        <taxon>Spermatophyta</taxon>
        <taxon>Magnoliopsida</taxon>
        <taxon>eudicotyledons</taxon>
        <taxon>Gunneridae</taxon>
        <taxon>Pentapetalae</taxon>
        <taxon>rosids</taxon>
        <taxon>fabids</taxon>
        <taxon>Cucurbitales</taxon>
        <taxon>Cucurbitaceae</taxon>
        <taxon>Benincaseae</taxon>
        <taxon>Citrullus</taxon>
    </lineage>
</organism>
<evidence type="ECO:0000313" key="3">
    <source>
        <dbReference type="Proteomes" id="UP001642487"/>
    </source>
</evidence>
<protein>
    <submittedName>
        <fullName evidence="2">Uncharacterized protein</fullName>
    </submittedName>
</protein>
<reference evidence="2 3" key="1">
    <citation type="submission" date="2024-03" db="EMBL/GenBank/DDBJ databases">
        <authorList>
            <person name="Gkanogiannis A."/>
            <person name="Becerra Lopez-Lavalle L."/>
        </authorList>
    </citation>
    <scope>NUCLEOTIDE SEQUENCE [LARGE SCALE GENOMIC DNA]</scope>
</reference>
<proteinExistence type="predicted"/>
<keyword evidence="3" id="KW-1185">Reference proteome</keyword>
<feature type="region of interest" description="Disordered" evidence="1">
    <location>
        <begin position="56"/>
        <end position="89"/>
    </location>
</feature>
<evidence type="ECO:0000313" key="2">
    <source>
        <dbReference type="EMBL" id="CAK9312204.1"/>
    </source>
</evidence>
<gene>
    <name evidence="2" type="ORF">CITCOLO1_LOCUS3887</name>
</gene>
<accession>A0ABP0XVM3</accession>